<evidence type="ECO:0000256" key="1">
    <source>
        <dbReference type="SAM" id="MobiDB-lite"/>
    </source>
</evidence>
<gene>
    <name evidence="4" type="ORF">DFJ67_7850</name>
</gene>
<feature type="region of interest" description="Disordered" evidence="1">
    <location>
        <begin position="31"/>
        <end position="51"/>
    </location>
</feature>
<dbReference type="RefSeq" id="WP_116074241.1">
    <property type="nucleotide sequence ID" value="NZ_BONB01000021.1"/>
</dbReference>
<sequence>MRRSFVPLLALLAALGAGGCAPGATASGIGTAPPSAPAASSPATHGAPVATKSGPARAYRVTYGWAVPARPATVAHRFDVPVQPPPAAPLPFLARVEVGDHPGDAPAYTRVTFAFEGAWPSYEVAYERSLTQDGSGDPVSLPGNSVLRITFTQAQAHDDQGRTTKRPGTKLGFPTLKGYAVAGDFEGHVTYGLGIQAAPGSDQALPIRVGELVRADGTYVVAVDVRRA</sequence>
<evidence type="ECO:0000256" key="2">
    <source>
        <dbReference type="SAM" id="SignalP"/>
    </source>
</evidence>
<dbReference type="EMBL" id="QUMQ01000001">
    <property type="protein sequence ID" value="REG01763.1"/>
    <property type="molecule type" value="Genomic_DNA"/>
</dbReference>
<protein>
    <recommendedName>
        <fullName evidence="3">AMIN-like domain-containing protein</fullName>
    </recommendedName>
</protein>
<dbReference type="PROSITE" id="PS51257">
    <property type="entry name" value="PROKAR_LIPOPROTEIN"/>
    <property type="match status" value="1"/>
</dbReference>
<organism evidence="4 5">
    <name type="scientific">Asanoa ferruginea</name>
    <dbReference type="NCBI Taxonomy" id="53367"/>
    <lineage>
        <taxon>Bacteria</taxon>
        <taxon>Bacillati</taxon>
        <taxon>Actinomycetota</taxon>
        <taxon>Actinomycetes</taxon>
        <taxon>Micromonosporales</taxon>
        <taxon>Micromonosporaceae</taxon>
        <taxon>Asanoa</taxon>
    </lineage>
</organism>
<keyword evidence="5" id="KW-1185">Reference proteome</keyword>
<dbReference type="OrthoDB" id="3393679at2"/>
<dbReference type="InterPro" id="IPR056303">
    <property type="entry name" value="AMIN-like"/>
</dbReference>
<comment type="caution">
    <text evidence="4">The sequence shown here is derived from an EMBL/GenBank/DDBJ whole genome shotgun (WGS) entry which is preliminary data.</text>
</comment>
<feature type="chain" id="PRO_5017780880" description="AMIN-like domain-containing protein" evidence="2">
    <location>
        <begin position="27"/>
        <end position="228"/>
    </location>
</feature>
<feature type="compositionally biased region" description="Low complexity" evidence="1">
    <location>
        <begin position="31"/>
        <end position="48"/>
    </location>
</feature>
<feature type="domain" description="AMIN-like" evidence="3">
    <location>
        <begin position="94"/>
        <end position="197"/>
    </location>
</feature>
<keyword evidence="2" id="KW-0732">Signal</keyword>
<evidence type="ECO:0000313" key="4">
    <source>
        <dbReference type="EMBL" id="REG01763.1"/>
    </source>
</evidence>
<reference evidence="4 5" key="1">
    <citation type="submission" date="2018-08" db="EMBL/GenBank/DDBJ databases">
        <title>Sequencing the genomes of 1000 actinobacteria strains.</title>
        <authorList>
            <person name="Klenk H.-P."/>
        </authorList>
    </citation>
    <scope>NUCLEOTIDE SEQUENCE [LARGE SCALE GENOMIC DNA]</scope>
    <source>
        <strain evidence="4 5">DSM 44099</strain>
    </source>
</reference>
<evidence type="ECO:0000313" key="5">
    <source>
        <dbReference type="Proteomes" id="UP000256913"/>
    </source>
</evidence>
<evidence type="ECO:0000259" key="3">
    <source>
        <dbReference type="Pfam" id="PF24837"/>
    </source>
</evidence>
<accession>A0A3D9ZYR5</accession>
<feature type="signal peptide" evidence="2">
    <location>
        <begin position="1"/>
        <end position="26"/>
    </location>
</feature>
<proteinExistence type="predicted"/>
<dbReference type="Pfam" id="PF24837">
    <property type="entry name" value="AMIN-like"/>
    <property type="match status" value="1"/>
</dbReference>
<name>A0A3D9ZYR5_9ACTN</name>
<dbReference type="AlphaFoldDB" id="A0A3D9ZYR5"/>
<dbReference type="Proteomes" id="UP000256913">
    <property type="component" value="Unassembled WGS sequence"/>
</dbReference>